<evidence type="ECO:0000256" key="5">
    <source>
        <dbReference type="ARBA" id="ARBA00022729"/>
    </source>
</evidence>
<evidence type="ECO:0000256" key="3">
    <source>
        <dbReference type="ARBA" id="ARBA00022525"/>
    </source>
</evidence>
<keyword evidence="9" id="KW-0503">Monooxygenase</keyword>
<organism evidence="17 18">
    <name type="scientific">Staphylotrichum longicolle</name>
    <dbReference type="NCBI Taxonomy" id="669026"/>
    <lineage>
        <taxon>Eukaryota</taxon>
        <taxon>Fungi</taxon>
        <taxon>Dikarya</taxon>
        <taxon>Ascomycota</taxon>
        <taxon>Pezizomycotina</taxon>
        <taxon>Sordariomycetes</taxon>
        <taxon>Sordariomycetidae</taxon>
        <taxon>Sordariales</taxon>
        <taxon>Chaetomiaceae</taxon>
        <taxon>Staphylotrichum</taxon>
    </lineage>
</organism>
<keyword evidence="10" id="KW-1015">Disulfide bond</keyword>
<dbReference type="EMBL" id="JAHCVI010000005">
    <property type="protein sequence ID" value="KAG7285208.1"/>
    <property type="molecule type" value="Genomic_DNA"/>
</dbReference>
<proteinExistence type="inferred from homology"/>
<comment type="similarity">
    <text evidence="13">Belongs to the polysaccharide monooxygenase AA9 family.</text>
</comment>
<dbReference type="PANTHER" id="PTHR33353">
    <property type="entry name" value="PUTATIVE (AFU_ORTHOLOGUE AFUA_1G12560)-RELATED"/>
    <property type="match status" value="1"/>
</dbReference>
<evidence type="ECO:0000256" key="1">
    <source>
        <dbReference type="ARBA" id="ARBA00001973"/>
    </source>
</evidence>
<evidence type="ECO:0000256" key="12">
    <source>
        <dbReference type="ARBA" id="ARBA00023326"/>
    </source>
</evidence>
<keyword evidence="5" id="KW-0732">Signal</keyword>
<comment type="catalytic activity">
    <reaction evidence="14">
        <text>[(1-&gt;4)-beta-D-glucosyl]n+m + reduced acceptor + O2 = 4-dehydro-beta-D-glucosyl-[(1-&gt;4)-beta-D-glucosyl]n-1 + [(1-&gt;4)-beta-D-glucosyl]m + acceptor + H2O.</text>
        <dbReference type="EC" id="1.14.99.56"/>
    </reaction>
</comment>
<comment type="cofactor">
    <cofactor evidence="1">
        <name>Cu(2+)</name>
        <dbReference type="ChEBI" id="CHEBI:29036"/>
    </cofactor>
</comment>
<keyword evidence="12" id="KW-0624">Polysaccharide degradation</keyword>
<name>A0AAD4EPQ1_9PEZI</name>
<dbReference type="CDD" id="cd21175">
    <property type="entry name" value="LPMO_AA9"/>
    <property type="match status" value="1"/>
</dbReference>
<dbReference type="AlphaFoldDB" id="A0AAD4EPQ1"/>
<evidence type="ECO:0000256" key="7">
    <source>
        <dbReference type="ARBA" id="ARBA00023002"/>
    </source>
</evidence>
<evidence type="ECO:0000256" key="9">
    <source>
        <dbReference type="ARBA" id="ARBA00023033"/>
    </source>
</evidence>
<evidence type="ECO:0000256" key="13">
    <source>
        <dbReference type="ARBA" id="ARBA00044502"/>
    </source>
</evidence>
<dbReference type="Pfam" id="PF03443">
    <property type="entry name" value="AA9"/>
    <property type="match status" value="1"/>
</dbReference>
<keyword evidence="18" id="KW-1185">Reference proteome</keyword>
<dbReference type="InterPro" id="IPR005103">
    <property type="entry name" value="AA9_LPMO"/>
</dbReference>
<evidence type="ECO:0000256" key="2">
    <source>
        <dbReference type="ARBA" id="ARBA00004613"/>
    </source>
</evidence>
<keyword evidence="8" id="KW-0186">Copper</keyword>
<evidence type="ECO:0000256" key="8">
    <source>
        <dbReference type="ARBA" id="ARBA00023008"/>
    </source>
</evidence>
<evidence type="ECO:0000256" key="11">
    <source>
        <dbReference type="ARBA" id="ARBA00023277"/>
    </source>
</evidence>
<keyword evidence="6" id="KW-0136">Cellulose degradation</keyword>
<protein>
    <recommendedName>
        <fullName evidence="15">lytic cellulose monooxygenase (C4-dehydrogenating)</fullName>
        <ecNumber evidence="15">1.14.99.56</ecNumber>
    </recommendedName>
</protein>
<keyword evidence="4" id="KW-0479">Metal-binding</keyword>
<keyword evidence="3" id="KW-0964">Secreted</keyword>
<feature type="domain" description="Auxiliary Activity family 9 catalytic" evidence="16">
    <location>
        <begin position="8"/>
        <end position="202"/>
    </location>
</feature>
<dbReference type="EC" id="1.14.99.56" evidence="15"/>
<dbReference type="PANTHER" id="PTHR33353:SF6">
    <property type="entry name" value="ENDOGLUCANASE IV"/>
    <property type="match status" value="1"/>
</dbReference>
<comment type="caution">
    <text evidence="17">The sequence shown here is derived from an EMBL/GenBank/DDBJ whole genome shotgun (WGS) entry which is preliminary data.</text>
</comment>
<dbReference type="GO" id="GO:0030245">
    <property type="term" value="P:cellulose catabolic process"/>
    <property type="evidence" value="ECO:0007669"/>
    <property type="project" value="UniProtKB-KW"/>
</dbReference>
<reference evidence="17" key="1">
    <citation type="submission" date="2023-02" db="EMBL/GenBank/DDBJ databases">
        <authorList>
            <person name="Palmer J.M."/>
        </authorList>
    </citation>
    <scope>NUCLEOTIDE SEQUENCE</scope>
    <source>
        <strain evidence="17">FW57</strain>
    </source>
</reference>
<evidence type="ECO:0000313" key="17">
    <source>
        <dbReference type="EMBL" id="KAG7285208.1"/>
    </source>
</evidence>
<evidence type="ECO:0000256" key="14">
    <source>
        <dbReference type="ARBA" id="ARBA00045077"/>
    </source>
</evidence>
<evidence type="ECO:0000259" key="16">
    <source>
        <dbReference type="Pfam" id="PF03443"/>
    </source>
</evidence>
<dbReference type="InterPro" id="IPR049892">
    <property type="entry name" value="AA9"/>
</dbReference>
<evidence type="ECO:0000256" key="10">
    <source>
        <dbReference type="ARBA" id="ARBA00023157"/>
    </source>
</evidence>
<keyword evidence="7" id="KW-0560">Oxidoreductase</keyword>
<comment type="subcellular location">
    <subcellularLocation>
        <location evidence="2">Secreted</location>
    </subcellularLocation>
</comment>
<dbReference type="Proteomes" id="UP001197093">
    <property type="component" value="Unassembled WGS sequence"/>
</dbReference>
<dbReference type="GO" id="GO:0046872">
    <property type="term" value="F:metal ion binding"/>
    <property type="evidence" value="ECO:0007669"/>
    <property type="project" value="UniProtKB-KW"/>
</dbReference>
<gene>
    <name evidence="17" type="ORF">NEMBOFW57_009829</name>
</gene>
<evidence type="ECO:0000256" key="15">
    <source>
        <dbReference type="ARBA" id="ARBA00047174"/>
    </source>
</evidence>
<sequence length="383" mass="41558">MGAGAPKRISRKITSNGPVQNVSSIDLQCGGISSEDIVGSEPAPLHAPVAAGSSVNLRWTLWPDSHMGPILTYMARCPDEGCDKWQPGDKPVFFKIHHDGRHTTDKAYPDDIWAVTPLMTVPNQGYSYTIPPCLAPGSYLVRHEIIVLHSAWAAGEAQFYPSCHQLTVSGSGNVVPTEGLVSFPGTYKADEAGILLNVWNDFYHYLKYLNNTTNNNAWFPSFVSWQCQGSRPPTPQSSRASVTVPMGGLAWVSSTTNDYTGQEPLPSSAVAAILAHVSAYLGHGNLNTAQKAELKAMKDGFALLWNAHKSQLTPHTVAIIPGEFTNTTQMNALFNHIFPQVASTPAHVWPCEKTPNPRTESHGTAVVMAAPSKEIFVEDVKKM</sequence>
<evidence type="ECO:0000256" key="6">
    <source>
        <dbReference type="ARBA" id="ARBA00023001"/>
    </source>
</evidence>
<dbReference type="Gene3D" id="2.70.50.70">
    <property type="match status" value="1"/>
</dbReference>
<evidence type="ECO:0000313" key="18">
    <source>
        <dbReference type="Proteomes" id="UP001197093"/>
    </source>
</evidence>
<dbReference type="GO" id="GO:0005576">
    <property type="term" value="C:extracellular region"/>
    <property type="evidence" value="ECO:0007669"/>
    <property type="project" value="UniProtKB-SubCell"/>
</dbReference>
<accession>A0AAD4EPQ1</accession>
<dbReference type="GO" id="GO:0004497">
    <property type="term" value="F:monooxygenase activity"/>
    <property type="evidence" value="ECO:0007669"/>
    <property type="project" value="UniProtKB-KW"/>
</dbReference>
<evidence type="ECO:0000256" key="4">
    <source>
        <dbReference type="ARBA" id="ARBA00022723"/>
    </source>
</evidence>
<keyword evidence="11" id="KW-0119">Carbohydrate metabolism</keyword>